<dbReference type="Ensembl" id="ENSNMLT00000032654.1">
    <property type="protein sequence ID" value="ENSNMLP00000029280.1"/>
    <property type="gene ID" value="ENSNMLG00000018530.1"/>
</dbReference>
<feature type="disulfide bond" evidence="5">
    <location>
        <begin position="153"/>
        <end position="162"/>
    </location>
</feature>
<dbReference type="Proteomes" id="UP000694523">
    <property type="component" value="Unplaced"/>
</dbReference>
<dbReference type="GO" id="GO:0005576">
    <property type="term" value="C:extracellular region"/>
    <property type="evidence" value="ECO:0007669"/>
    <property type="project" value="TreeGrafter"/>
</dbReference>
<dbReference type="AlphaFoldDB" id="A0A8C6TYC0"/>
<keyword evidence="2" id="KW-0732">Signal</keyword>
<reference evidence="8" key="2">
    <citation type="submission" date="2025-09" db="UniProtKB">
        <authorList>
            <consortium name="Ensembl"/>
        </authorList>
    </citation>
    <scope>IDENTIFICATION</scope>
</reference>
<dbReference type="PANTHER" id="PTHR14949:SF53">
    <property type="entry name" value="VON WILLEBRAND FACTOR D AND EGF DOMAIN-CONTAINING PROTEIN"/>
    <property type="match status" value="1"/>
</dbReference>
<keyword evidence="4 5" id="KW-1015">Disulfide bond</keyword>
<dbReference type="InterPro" id="IPR050969">
    <property type="entry name" value="Dev_Signal_Modulators"/>
</dbReference>
<dbReference type="PANTHER" id="PTHR14949">
    <property type="entry name" value="EGF-LIKE-DOMAIN, MULTIPLE 7, 8"/>
    <property type="match status" value="1"/>
</dbReference>
<protein>
    <recommendedName>
        <fullName evidence="7">EGF-like domain-containing protein</fullName>
    </recommendedName>
</protein>
<proteinExistence type="predicted"/>
<comment type="caution">
    <text evidence="5">Lacks conserved residue(s) required for the propagation of feature annotation.</text>
</comment>
<dbReference type="InterPro" id="IPR013032">
    <property type="entry name" value="EGF-like_CS"/>
</dbReference>
<keyword evidence="6" id="KW-0472">Membrane</keyword>
<dbReference type="SMART" id="SM00181">
    <property type="entry name" value="EGF"/>
    <property type="match status" value="4"/>
</dbReference>
<dbReference type="InterPro" id="IPR000742">
    <property type="entry name" value="EGF"/>
</dbReference>
<feature type="disulfide bond" evidence="5">
    <location>
        <begin position="185"/>
        <end position="194"/>
    </location>
</feature>
<keyword evidence="9" id="KW-1185">Reference proteome</keyword>
<sequence>SLFHCCLFVTLLLLYCCVFVAFFCHCCITFLSLFSCVFILIFIRFCPVCRPDCKNQGRCVRPNVCECPAGYIGPTCERAHCEPPCQHGGTCTARNHCTCPYGYVGPRCEISEWRKEPDKGNTLHSLSLSCALLVCSRHCENGGQCVAPDVCRCEPGWHGPTCASALCDPLCVNGGTCTKPNACVCPRSFYGSHCQIGQWSTESHNNVMSLGQS</sequence>
<feature type="domain" description="EGF-like" evidence="7">
    <location>
        <begin position="131"/>
        <end position="163"/>
    </location>
</feature>
<dbReference type="Pfam" id="PF12661">
    <property type="entry name" value="hEGF"/>
    <property type="match status" value="1"/>
</dbReference>
<dbReference type="Gene3D" id="2.10.25.10">
    <property type="entry name" value="Laminin"/>
    <property type="match status" value="3"/>
</dbReference>
<feature type="disulfide bond" evidence="5">
    <location>
        <begin position="81"/>
        <end position="91"/>
    </location>
</feature>
<evidence type="ECO:0000256" key="3">
    <source>
        <dbReference type="ARBA" id="ARBA00022737"/>
    </source>
</evidence>
<dbReference type="Pfam" id="PF07974">
    <property type="entry name" value="EGF_2"/>
    <property type="match status" value="3"/>
</dbReference>
<keyword evidence="6" id="KW-0812">Transmembrane</keyword>
<evidence type="ECO:0000256" key="5">
    <source>
        <dbReference type="PROSITE-ProRule" id="PRU00076"/>
    </source>
</evidence>
<evidence type="ECO:0000313" key="9">
    <source>
        <dbReference type="Proteomes" id="UP000694523"/>
    </source>
</evidence>
<dbReference type="PROSITE" id="PS01186">
    <property type="entry name" value="EGF_2"/>
    <property type="match status" value="2"/>
</dbReference>
<feature type="domain" description="EGF-like" evidence="7">
    <location>
        <begin position="164"/>
        <end position="195"/>
    </location>
</feature>
<dbReference type="GO" id="GO:0009986">
    <property type="term" value="C:cell surface"/>
    <property type="evidence" value="ECO:0007669"/>
    <property type="project" value="TreeGrafter"/>
</dbReference>
<keyword evidence="6" id="KW-1133">Transmembrane helix</keyword>
<feature type="transmembrane region" description="Helical" evidence="6">
    <location>
        <begin position="12"/>
        <end position="45"/>
    </location>
</feature>
<evidence type="ECO:0000256" key="6">
    <source>
        <dbReference type="SAM" id="Phobius"/>
    </source>
</evidence>
<evidence type="ECO:0000259" key="7">
    <source>
        <dbReference type="PROSITE" id="PS50026"/>
    </source>
</evidence>
<feature type="disulfide bond" evidence="5">
    <location>
        <begin position="99"/>
        <end position="108"/>
    </location>
</feature>
<reference evidence="8" key="1">
    <citation type="submission" date="2025-08" db="UniProtKB">
        <authorList>
            <consortium name="Ensembl"/>
        </authorList>
    </citation>
    <scope>IDENTIFICATION</scope>
</reference>
<dbReference type="SUPFAM" id="SSF57196">
    <property type="entry name" value="EGF/Laminin"/>
    <property type="match status" value="2"/>
</dbReference>
<dbReference type="InterPro" id="IPR013111">
    <property type="entry name" value="EGF_extracell"/>
</dbReference>
<feature type="disulfide bond" evidence="5">
    <location>
        <begin position="167"/>
        <end position="177"/>
    </location>
</feature>
<feature type="domain" description="EGF-like" evidence="7">
    <location>
        <begin position="77"/>
        <end position="109"/>
    </location>
</feature>
<keyword evidence="3" id="KW-0677">Repeat</keyword>
<evidence type="ECO:0000256" key="1">
    <source>
        <dbReference type="ARBA" id="ARBA00022536"/>
    </source>
</evidence>
<dbReference type="PROSITE" id="PS00022">
    <property type="entry name" value="EGF_1"/>
    <property type="match status" value="3"/>
</dbReference>
<feature type="disulfide bond" evidence="5">
    <location>
        <begin position="135"/>
        <end position="145"/>
    </location>
</feature>
<accession>A0A8C6TYC0</accession>
<evidence type="ECO:0000313" key="8">
    <source>
        <dbReference type="Ensembl" id="ENSNMLP00000029280.1"/>
    </source>
</evidence>
<evidence type="ECO:0000256" key="2">
    <source>
        <dbReference type="ARBA" id="ARBA00022729"/>
    </source>
</evidence>
<dbReference type="PROSITE" id="PS50026">
    <property type="entry name" value="EGF_3"/>
    <property type="match status" value="3"/>
</dbReference>
<evidence type="ECO:0000256" key="4">
    <source>
        <dbReference type="ARBA" id="ARBA00023157"/>
    </source>
</evidence>
<name>A0A8C6TYC0_9GOBI</name>
<dbReference type="FunFam" id="2.10.25.10:FF:000490">
    <property type="entry name" value="von Willebrand factor D and EGF domain-containing protein"/>
    <property type="match status" value="1"/>
</dbReference>
<dbReference type="FunFam" id="2.10.25.10:FF:000831">
    <property type="entry name" value="von Willebrand factor D and EGF domains"/>
    <property type="match status" value="1"/>
</dbReference>
<organism evidence="8 9">
    <name type="scientific">Neogobius melanostomus</name>
    <name type="common">round goby</name>
    <dbReference type="NCBI Taxonomy" id="47308"/>
    <lineage>
        <taxon>Eukaryota</taxon>
        <taxon>Metazoa</taxon>
        <taxon>Chordata</taxon>
        <taxon>Craniata</taxon>
        <taxon>Vertebrata</taxon>
        <taxon>Euteleostomi</taxon>
        <taxon>Actinopterygii</taxon>
        <taxon>Neopterygii</taxon>
        <taxon>Teleostei</taxon>
        <taxon>Neoteleostei</taxon>
        <taxon>Acanthomorphata</taxon>
        <taxon>Gobiaria</taxon>
        <taxon>Gobiiformes</taxon>
        <taxon>Gobioidei</taxon>
        <taxon>Gobiidae</taxon>
        <taxon>Benthophilinae</taxon>
        <taxon>Neogobiini</taxon>
        <taxon>Neogobius</taxon>
    </lineage>
</organism>
<keyword evidence="1 5" id="KW-0245">EGF-like domain</keyword>
<dbReference type="GO" id="GO:0005102">
    <property type="term" value="F:signaling receptor binding"/>
    <property type="evidence" value="ECO:0007669"/>
    <property type="project" value="TreeGrafter"/>
</dbReference>